<dbReference type="Proteomes" id="UP001376459">
    <property type="component" value="Unassembled WGS sequence"/>
</dbReference>
<evidence type="ECO:0000256" key="2">
    <source>
        <dbReference type="ARBA" id="ARBA00023125"/>
    </source>
</evidence>
<dbReference type="InterPro" id="IPR000792">
    <property type="entry name" value="Tscrpt_reg_LuxR_C"/>
</dbReference>
<dbReference type="PANTHER" id="PTHR44688:SF16">
    <property type="entry name" value="DNA-BINDING TRANSCRIPTIONAL ACTIVATOR DEVR_DOSR"/>
    <property type="match status" value="1"/>
</dbReference>
<dbReference type="PANTHER" id="PTHR44688">
    <property type="entry name" value="DNA-BINDING TRANSCRIPTIONAL ACTIVATOR DEVR_DOSR"/>
    <property type="match status" value="1"/>
</dbReference>
<dbReference type="CDD" id="cd06170">
    <property type="entry name" value="LuxR_C_like"/>
    <property type="match status" value="1"/>
</dbReference>
<name>A0ABU8UUX7_9ACTN</name>
<dbReference type="InterPro" id="IPR016032">
    <property type="entry name" value="Sig_transdc_resp-reg_C-effctor"/>
</dbReference>
<protein>
    <submittedName>
        <fullName evidence="5">LuxR C-terminal-related transcriptional regulator</fullName>
    </submittedName>
</protein>
<sequence>MGERHPQQRPRNYDKALAAGLRATSCDKDLAALCWCLIELIALKPSLTRARPGCTSTSLAPICCTANGCAWNAAATQHGSNCAPRTAYWTPLDAMGIAAFAERASRELRATGATPRKRTAPARHEQLTAPEAQIARLARDGLSNPEIATRRLFISPRTVPYHLRKVFAKLGNDLAQPTQDGQPAVGSQTR</sequence>
<feature type="domain" description="HTH luxR-type" evidence="4">
    <location>
        <begin position="124"/>
        <end position="181"/>
    </location>
</feature>
<evidence type="ECO:0000313" key="6">
    <source>
        <dbReference type="Proteomes" id="UP001376459"/>
    </source>
</evidence>
<dbReference type="SMART" id="SM00421">
    <property type="entry name" value="HTH_LUXR"/>
    <property type="match status" value="1"/>
</dbReference>
<dbReference type="InterPro" id="IPR036388">
    <property type="entry name" value="WH-like_DNA-bd_sf"/>
</dbReference>
<evidence type="ECO:0000313" key="5">
    <source>
        <dbReference type="EMBL" id="MEJ8672706.1"/>
    </source>
</evidence>
<keyword evidence="6" id="KW-1185">Reference proteome</keyword>
<comment type="caution">
    <text evidence="5">The sequence shown here is derived from an EMBL/GenBank/DDBJ whole genome shotgun (WGS) entry which is preliminary data.</text>
</comment>
<evidence type="ECO:0000256" key="3">
    <source>
        <dbReference type="ARBA" id="ARBA00023163"/>
    </source>
</evidence>
<gene>
    <name evidence="5" type="ORF">WKI71_43325</name>
</gene>
<accession>A0ABU8UUX7</accession>
<dbReference type="Pfam" id="PF00196">
    <property type="entry name" value="GerE"/>
    <property type="match status" value="1"/>
</dbReference>
<organism evidence="5 6">
    <name type="scientific">Streptomyces machairae</name>
    <dbReference type="NCBI Taxonomy" id="3134109"/>
    <lineage>
        <taxon>Bacteria</taxon>
        <taxon>Bacillati</taxon>
        <taxon>Actinomycetota</taxon>
        <taxon>Actinomycetes</taxon>
        <taxon>Kitasatosporales</taxon>
        <taxon>Streptomycetaceae</taxon>
        <taxon>Streptomyces</taxon>
    </lineage>
</organism>
<evidence type="ECO:0000256" key="1">
    <source>
        <dbReference type="ARBA" id="ARBA00023015"/>
    </source>
</evidence>
<keyword evidence="1" id="KW-0805">Transcription regulation</keyword>
<dbReference type="Gene3D" id="1.10.10.10">
    <property type="entry name" value="Winged helix-like DNA-binding domain superfamily/Winged helix DNA-binding domain"/>
    <property type="match status" value="1"/>
</dbReference>
<dbReference type="EMBL" id="JBBKAK010000001">
    <property type="protein sequence ID" value="MEJ8672706.1"/>
    <property type="molecule type" value="Genomic_DNA"/>
</dbReference>
<evidence type="ECO:0000259" key="4">
    <source>
        <dbReference type="SMART" id="SM00421"/>
    </source>
</evidence>
<keyword evidence="2" id="KW-0238">DNA-binding</keyword>
<keyword evidence="3" id="KW-0804">Transcription</keyword>
<dbReference type="SUPFAM" id="SSF46894">
    <property type="entry name" value="C-terminal effector domain of the bipartite response regulators"/>
    <property type="match status" value="1"/>
</dbReference>
<proteinExistence type="predicted"/>
<reference evidence="5 6" key="1">
    <citation type="submission" date="2024-03" db="EMBL/GenBank/DDBJ databases">
        <title>Novel Streptomyces species of biotechnological and ecological value are a feature of Machair soil.</title>
        <authorList>
            <person name="Prole J.R."/>
            <person name="Goodfellow M."/>
            <person name="Allenby N."/>
            <person name="Ward A.C."/>
        </authorList>
    </citation>
    <scope>NUCLEOTIDE SEQUENCE [LARGE SCALE GENOMIC DNA]</scope>
    <source>
        <strain evidence="5 6">MS1.AVA.1</strain>
    </source>
</reference>